<dbReference type="InterPro" id="IPR017853">
    <property type="entry name" value="GH"/>
</dbReference>
<accession>A0A9N9C899</accession>
<evidence type="ECO:0000256" key="1">
    <source>
        <dbReference type="ARBA" id="ARBA00001255"/>
    </source>
</evidence>
<dbReference type="EMBL" id="CAJVPS010003653">
    <property type="protein sequence ID" value="CAG8592594.1"/>
    <property type="molecule type" value="Genomic_DNA"/>
</dbReference>
<feature type="non-terminal residue" evidence="5">
    <location>
        <position position="878"/>
    </location>
</feature>
<dbReference type="GO" id="GO:0047274">
    <property type="term" value="F:galactinol-sucrose galactosyltransferase activity"/>
    <property type="evidence" value="ECO:0007669"/>
    <property type="project" value="UniProtKB-EC"/>
</dbReference>
<evidence type="ECO:0000256" key="4">
    <source>
        <dbReference type="ARBA" id="ARBA00049426"/>
    </source>
</evidence>
<comment type="similarity">
    <text evidence="2">Belongs to the glycosyl hydrolases 36 family.</text>
</comment>
<dbReference type="InterPro" id="IPR013785">
    <property type="entry name" value="Aldolase_TIM"/>
</dbReference>
<name>A0A9N9C899_9GLOM</name>
<protein>
    <submittedName>
        <fullName evidence="5">3381_t:CDS:1</fullName>
    </submittedName>
</protein>
<evidence type="ECO:0000256" key="2">
    <source>
        <dbReference type="ARBA" id="ARBA00007240"/>
    </source>
</evidence>
<dbReference type="PANTHER" id="PTHR31268">
    <property type="match status" value="1"/>
</dbReference>
<comment type="catalytic activity">
    <reaction evidence="1">
        <text>Hydrolysis of terminal, non-reducing alpha-D-galactose residues in alpha-D-galactosides, including galactose oligosaccharides, galactomannans and galactolipids.</text>
        <dbReference type="EC" id="3.2.1.22"/>
    </reaction>
</comment>
<reference evidence="5" key="1">
    <citation type="submission" date="2021-06" db="EMBL/GenBank/DDBJ databases">
        <authorList>
            <person name="Kallberg Y."/>
            <person name="Tangrot J."/>
            <person name="Rosling A."/>
        </authorList>
    </citation>
    <scope>NUCLEOTIDE SEQUENCE</scope>
    <source>
        <strain evidence="5">FL130A</strain>
    </source>
</reference>
<dbReference type="Pfam" id="PF05691">
    <property type="entry name" value="Raffinose_syn"/>
    <property type="match status" value="2"/>
</dbReference>
<dbReference type="SUPFAM" id="SSF51445">
    <property type="entry name" value="(Trans)glycosidases"/>
    <property type="match status" value="1"/>
</dbReference>
<dbReference type="AlphaFoldDB" id="A0A9N9C899"/>
<gene>
    <name evidence="5" type="ORF">ALEPTO_LOCUS7772</name>
</gene>
<dbReference type="InterPro" id="IPR008811">
    <property type="entry name" value="Glycosyl_hydrolases_36"/>
</dbReference>
<dbReference type="OrthoDB" id="4664297at2759"/>
<comment type="caution">
    <text evidence="5">The sequence shown here is derived from an EMBL/GenBank/DDBJ whole genome shotgun (WGS) entry which is preliminary data.</text>
</comment>
<comment type="catalytic activity">
    <reaction evidence="4">
        <text>alpha-D-galactosyl-(1-&gt;3)-1D-myo-inositol + sucrose = raffinose + myo-inositol</text>
        <dbReference type="Rhea" id="RHEA:20161"/>
        <dbReference type="ChEBI" id="CHEBI:16634"/>
        <dbReference type="ChEBI" id="CHEBI:17268"/>
        <dbReference type="ChEBI" id="CHEBI:17505"/>
        <dbReference type="ChEBI" id="CHEBI:17992"/>
        <dbReference type="EC" id="2.4.1.82"/>
    </reaction>
</comment>
<keyword evidence="3" id="KW-0119">Carbohydrate metabolism</keyword>
<organism evidence="5 6">
    <name type="scientific">Ambispora leptoticha</name>
    <dbReference type="NCBI Taxonomy" id="144679"/>
    <lineage>
        <taxon>Eukaryota</taxon>
        <taxon>Fungi</taxon>
        <taxon>Fungi incertae sedis</taxon>
        <taxon>Mucoromycota</taxon>
        <taxon>Glomeromycotina</taxon>
        <taxon>Glomeromycetes</taxon>
        <taxon>Archaeosporales</taxon>
        <taxon>Ambisporaceae</taxon>
        <taxon>Ambispora</taxon>
    </lineage>
</organism>
<dbReference type="Gene3D" id="3.20.20.70">
    <property type="entry name" value="Aldolase class I"/>
    <property type="match status" value="1"/>
</dbReference>
<proteinExistence type="inferred from homology"/>
<dbReference type="Proteomes" id="UP000789508">
    <property type="component" value="Unassembled WGS sequence"/>
</dbReference>
<evidence type="ECO:0000256" key="3">
    <source>
        <dbReference type="ARBA" id="ARBA00023277"/>
    </source>
</evidence>
<dbReference type="PANTHER" id="PTHR31268:SF32">
    <property type="entry name" value="GALACTINOL--SUCROSE GALACTOSYLTRANSFERASE 2-RELATED"/>
    <property type="match status" value="1"/>
</dbReference>
<keyword evidence="6" id="KW-1185">Reference proteome</keyword>
<sequence length="878" mass="100642">LPCESTSTTTFIYRPKPVIVTIWIIDNDIGVRRNKLTVQLWTNLTTAHSSHWISIEFKELNDGQTSKIIGCDDKISYRTFEAVVFTNHINEGWYEFTARFKKEGDDEWQWVSKNINQNGKLFVANIDHKVEHGSKLINSIFGQNIEDQNIDYKLQDNIDCWCVSSDAKFNNGQPTSVNFGNLQNVVQFIALRRLSAWWIAPTTGTGKLDLQDMDAYYILIQQSTSHYVVLIPLASDGCISSFRTDKDGNLRLITINNSESGATAKFIIGFGQDPYIVSHACKELIKIILGTLGKSGENKDHIKEEQFYYDYLGYCTWNANIRSQDIKDALQSLEHVGIHVGYVILDDGWQQVNQLEQLKSFKPDSEKFPEGLKGLISDVKAKFPYLEHFGVWHTLWGYWCGIDPSSELSSIYKIEKVKKNDGQPLYLIEAQDIQKFYNDFYNYLRNQGVSLVKVDSQGSFDLICYEEIKHRQWWQEYQAALKKSCRKYFENRIIYCMAQSPNIMQQVLSGPGSEDLSGMNRPIFRNSNDYFPDEEDSHAWHIYTNTMNNLWTSMMYSLPDWDMFQTNHKYSEFHAAARAISGSPLYITDLPNNHNIEVLTKCLINIPTFNSTISTPIFSAPNQTKLSTKLLQKILRSRSALPSRSTLFQDATKVDKLLKIVNTNKKIAVVGLWNCRNHVLMDQVSLEDVYSQGFGSADPEAKYAIYFFQNRKACLINTEQKIAIMVQPAAFEIVKISSIDVANGQKSPEDEFSMMVACFGLIDKYNGSRAVLSAEFVNEEVYYSDMGLTRGKNQYSKVFYKVELVGYGEIGFYLDGPVLEVRAYLGTRVLSYERVKYDRENKLLIIKMEVKDMEEDGFRNESNGEILTVKLILELVIC</sequence>
<dbReference type="GO" id="GO:0004557">
    <property type="term" value="F:alpha-galactosidase activity"/>
    <property type="evidence" value="ECO:0007669"/>
    <property type="project" value="UniProtKB-EC"/>
</dbReference>
<evidence type="ECO:0000313" key="5">
    <source>
        <dbReference type="EMBL" id="CAG8592594.1"/>
    </source>
</evidence>
<evidence type="ECO:0000313" key="6">
    <source>
        <dbReference type="Proteomes" id="UP000789508"/>
    </source>
</evidence>